<name>A0A1F6CWX9_9BACT</name>
<accession>A0A1F6CWX9</accession>
<sequence>MIEIIPTYVPRDAADLARGGDMIRSFASAVHVDVDDGVFATPFTWPYSKQGIFESFDLSALAALDIEAHLMVEEPRDLGVAFARAGASRIIGHIEGFADSNEARAALEAWKGAGASEVGLGLLFATPFEVIEPLVPYCNCVHMMSIATIGTQGIPYNANAPARIAEFHARFPDMTISVDGGVAASNIADLVRAGAMRFGVGSAITKADDPAAAYNKLKVLAENALE</sequence>
<dbReference type="InterPro" id="IPR011060">
    <property type="entry name" value="RibuloseP-bd_barrel"/>
</dbReference>
<dbReference type="Pfam" id="PF00834">
    <property type="entry name" value="Ribul_P_3_epim"/>
    <property type="match status" value="1"/>
</dbReference>
<evidence type="ECO:0000256" key="2">
    <source>
        <dbReference type="ARBA" id="ARBA00023235"/>
    </source>
</evidence>
<evidence type="ECO:0000313" key="4">
    <source>
        <dbReference type="Proteomes" id="UP000176863"/>
    </source>
</evidence>
<keyword evidence="2" id="KW-0413">Isomerase</keyword>
<evidence type="ECO:0008006" key="5">
    <source>
        <dbReference type="Google" id="ProtNLM"/>
    </source>
</evidence>
<proteinExistence type="predicted"/>
<gene>
    <name evidence="3" type="ORF">A2851_02160</name>
</gene>
<reference evidence="3 4" key="1">
    <citation type="journal article" date="2016" name="Nat. Commun.">
        <title>Thousands of microbial genomes shed light on interconnected biogeochemical processes in an aquifer system.</title>
        <authorList>
            <person name="Anantharaman K."/>
            <person name="Brown C.T."/>
            <person name="Hug L.A."/>
            <person name="Sharon I."/>
            <person name="Castelle C.J."/>
            <person name="Probst A.J."/>
            <person name="Thomas B.C."/>
            <person name="Singh A."/>
            <person name="Wilkins M.J."/>
            <person name="Karaoz U."/>
            <person name="Brodie E.L."/>
            <person name="Williams K.H."/>
            <person name="Hubbard S.S."/>
            <person name="Banfield J.F."/>
        </authorList>
    </citation>
    <scope>NUCLEOTIDE SEQUENCE [LARGE SCALE GENOMIC DNA]</scope>
</reference>
<evidence type="ECO:0000256" key="1">
    <source>
        <dbReference type="ARBA" id="ARBA00022723"/>
    </source>
</evidence>
<dbReference type="SUPFAM" id="SSF51366">
    <property type="entry name" value="Ribulose-phoshate binding barrel"/>
    <property type="match status" value="1"/>
</dbReference>
<organism evidence="3 4">
    <name type="scientific">Candidatus Kaiserbacteria bacterium RIFCSPHIGHO2_01_FULL_53_29</name>
    <dbReference type="NCBI Taxonomy" id="1798480"/>
    <lineage>
        <taxon>Bacteria</taxon>
        <taxon>Candidatus Kaiseribacteriota</taxon>
    </lineage>
</organism>
<dbReference type="Proteomes" id="UP000176863">
    <property type="component" value="Unassembled WGS sequence"/>
</dbReference>
<dbReference type="EMBL" id="MFKT01000009">
    <property type="protein sequence ID" value="OGG53669.1"/>
    <property type="molecule type" value="Genomic_DNA"/>
</dbReference>
<dbReference type="STRING" id="1798480.A2851_02160"/>
<evidence type="ECO:0000313" key="3">
    <source>
        <dbReference type="EMBL" id="OGG53669.1"/>
    </source>
</evidence>
<dbReference type="GO" id="GO:0016857">
    <property type="term" value="F:racemase and epimerase activity, acting on carbohydrates and derivatives"/>
    <property type="evidence" value="ECO:0007669"/>
    <property type="project" value="InterPro"/>
</dbReference>
<keyword evidence="1" id="KW-0479">Metal-binding</keyword>
<protein>
    <recommendedName>
        <fullName evidence="5">Ribulose phosphate epimerase</fullName>
    </recommendedName>
</protein>
<dbReference type="InterPro" id="IPR000056">
    <property type="entry name" value="Ribul_P_3_epim-like"/>
</dbReference>
<dbReference type="Gene3D" id="3.20.20.70">
    <property type="entry name" value="Aldolase class I"/>
    <property type="match status" value="1"/>
</dbReference>
<dbReference type="GO" id="GO:0046872">
    <property type="term" value="F:metal ion binding"/>
    <property type="evidence" value="ECO:0007669"/>
    <property type="project" value="UniProtKB-KW"/>
</dbReference>
<dbReference type="InterPro" id="IPR013785">
    <property type="entry name" value="Aldolase_TIM"/>
</dbReference>
<comment type="caution">
    <text evidence="3">The sequence shown here is derived from an EMBL/GenBank/DDBJ whole genome shotgun (WGS) entry which is preliminary data.</text>
</comment>
<dbReference type="GO" id="GO:0005975">
    <property type="term" value="P:carbohydrate metabolic process"/>
    <property type="evidence" value="ECO:0007669"/>
    <property type="project" value="InterPro"/>
</dbReference>
<dbReference type="AlphaFoldDB" id="A0A1F6CWX9"/>
<dbReference type="PANTHER" id="PTHR11749">
    <property type="entry name" value="RIBULOSE-5-PHOSPHATE-3-EPIMERASE"/>
    <property type="match status" value="1"/>
</dbReference>